<evidence type="ECO:0000256" key="1">
    <source>
        <dbReference type="SAM" id="SignalP"/>
    </source>
</evidence>
<keyword evidence="2" id="KW-0456">Lyase</keyword>
<gene>
    <name evidence="2" type="primary">pelA</name>
    <name evidence="2" type="ORF">FAZ15_07325</name>
</gene>
<evidence type="ECO:0000313" key="3">
    <source>
        <dbReference type="Proteomes" id="UP000306808"/>
    </source>
</evidence>
<keyword evidence="3" id="KW-1185">Reference proteome</keyword>
<organism evidence="2 3">
    <name type="scientific">Sphingobacterium olei</name>
    <dbReference type="NCBI Taxonomy" id="2571155"/>
    <lineage>
        <taxon>Bacteria</taxon>
        <taxon>Pseudomonadati</taxon>
        <taxon>Bacteroidota</taxon>
        <taxon>Sphingobacteriia</taxon>
        <taxon>Sphingobacteriales</taxon>
        <taxon>Sphingobacteriaceae</taxon>
        <taxon>Sphingobacterium</taxon>
    </lineage>
</organism>
<keyword evidence="1" id="KW-0732">Signal</keyword>
<dbReference type="AlphaFoldDB" id="A0A4V5MNQ1"/>
<dbReference type="RefSeq" id="WP_136900642.1">
    <property type="nucleotide sequence ID" value="NZ_SUME01000002.1"/>
</dbReference>
<name>A0A4V5MNQ1_9SPHI</name>
<accession>A0A4V5MNQ1</accession>
<proteinExistence type="predicted"/>
<dbReference type="InterPro" id="IPR012669">
    <property type="entry name" value="Pectate_lyase"/>
</dbReference>
<dbReference type="OrthoDB" id="9804686at2"/>
<reference evidence="2 3" key="1">
    <citation type="submission" date="2019-04" db="EMBL/GenBank/DDBJ databases">
        <title>Sphingobacterium olei sp. nov., isolated from oil-contaminated soil.</title>
        <authorList>
            <person name="Liu B."/>
        </authorList>
    </citation>
    <scope>NUCLEOTIDE SEQUENCE [LARGE SCALE GENOMIC DNA]</scope>
    <source>
        <strain evidence="2 3">HAL-9</strain>
    </source>
</reference>
<feature type="chain" id="PRO_5020216668" evidence="1">
    <location>
        <begin position="19"/>
        <end position="338"/>
    </location>
</feature>
<feature type="signal peptide" evidence="1">
    <location>
        <begin position="1"/>
        <end position="18"/>
    </location>
</feature>
<dbReference type="Gene3D" id="1.50.10.20">
    <property type="match status" value="1"/>
</dbReference>
<dbReference type="Pfam" id="PF09492">
    <property type="entry name" value="Pec_lyase"/>
    <property type="match status" value="1"/>
</dbReference>
<sequence length="338" mass="38437">MKIFLTISLFALVGILNAQVLSDSVADRMTSYQLKNGGWPKHLADKSVVNYSKVLTPALQKIIDQSTEKSATIDNNATTREINHLLLAYSKTNNDKYLQAATKGVAYILSAQNDKGGWPQYYPDSSSYRGQITYNDGAMINVLEILLSISTKQKPYAVLTDKFNGRIEKALARGIKCVLQTQVKQGDKITIWAAQYDQKTMEPAQARLFEPVALATAESVGVLRFLMRLDHPTPEIQNAVNHAVEWFSAHKEVGYDYIKTEKNGKFIRDLVSSPTSTIWARFYDIKTNQPIFGDRDNTIKYSLNEISEERQNGYSWYGNWPEKIITREYEKWLKKVNE</sequence>
<dbReference type="SUPFAM" id="SSF81853">
    <property type="entry name" value="Family 10 polysaccharide lyase"/>
    <property type="match status" value="1"/>
</dbReference>
<dbReference type="EMBL" id="SUME01000002">
    <property type="protein sequence ID" value="TJZ62308.1"/>
    <property type="molecule type" value="Genomic_DNA"/>
</dbReference>
<dbReference type="NCBIfam" id="TIGR02474">
    <property type="entry name" value="pec_lyase"/>
    <property type="match status" value="1"/>
</dbReference>
<dbReference type="Proteomes" id="UP000306808">
    <property type="component" value="Unassembled WGS sequence"/>
</dbReference>
<evidence type="ECO:0000313" key="2">
    <source>
        <dbReference type="EMBL" id="TJZ62308.1"/>
    </source>
</evidence>
<comment type="caution">
    <text evidence="2">The sequence shown here is derived from an EMBL/GenBank/DDBJ whole genome shotgun (WGS) entry which is preliminary data.</text>
</comment>
<protein>
    <submittedName>
        <fullName evidence="2">Pectate lyase</fullName>
        <ecNumber evidence="2">4.2.2.2</ecNumber>
    </submittedName>
</protein>
<dbReference type="GO" id="GO:0030570">
    <property type="term" value="F:pectate lyase activity"/>
    <property type="evidence" value="ECO:0007669"/>
    <property type="project" value="UniProtKB-EC"/>
</dbReference>
<dbReference type="EC" id="4.2.2.2" evidence="2"/>